<proteinExistence type="predicted"/>
<accession>A0ABC9YZ18</accession>
<organism evidence="1 2">
    <name type="scientific">Nocardia seriolae</name>
    <dbReference type="NCBI Taxonomy" id="37332"/>
    <lineage>
        <taxon>Bacteria</taxon>
        <taxon>Bacillati</taxon>
        <taxon>Actinomycetota</taxon>
        <taxon>Actinomycetes</taxon>
        <taxon>Mycobacteriales</taxon>
        <taxon>Nocardiaceae</taxon>
        <taxon>Nocardia</taxon>
    </lineage>
</organism>
<reference evidence="1 2" key="2">
    <citation type="journal article" date="2016" name="Genome Announc.">
        <title>Draft Genome Sequence of Erythromycin- and Oxytetracycline-Sensitive Nocardia seriolae Strain U-1 (NBRC 110359).</title>
        <authorList>
            <person name="Imajoh M."/>
            <person name="Sukeda M."/>
            <person name="Shimizu M."/>
            <person name="Yamane J."/>
            <person name="Ohnishi K."/>
            <person name="Oshima S."/>
        </authorList>
    </citation>
    <scope>NUCLEOTIDE SEQUENCE [LARGE SCALE GENOMIC DNA]</scope>
    <source>
        <strain evidence="1 2">U-1</strain>
    </source>
</reference>
<comment type="caution">
    <text evidence="1">The sequence shown here is derived from an EMBL/GenBank/DDBJ whole genome shotgun (WGS) entry which is preliminary data.</text>
</comment>
<dbReference type="AlphaFoldDB" id="A0ABC9YZ18"/>
<protein>
    <submittedName>
        <fullName evidence="1">Ribonuclease R</fullName>
    </submittedName>
</protein>
<keyword evidence="2" id="KW-1185">Reference proteome</keyword>
<dbReference type="GeneID" id="93372494"/>
<dbReference type="PROSITE" id="PS51257">
    <property type="entry name" value="PROKAR_LIPOPROTEIN"/>
    <property type="match status" value="1"/>
</dbReference>
<evidence type="ECO:0000313" key="1">
    <source>
        <dbReference type="EMBL" id="GAP30572.1"/>
    </source>
</evidence>
<sequence length="173" mass="17668">MRRVLGMICAAAAVGAGLIAVGCLSTIDGQAEANQADVIDYRSSAAAASSSAAAASSARVADREEAVCTAFFGAAVDVNDKIRVVSQRADEHASHSDALVAITDAATALQNAGTKVDDALSKNPTPADFSAAMTEYSKAAKAFSTQMTKLGLGTDDDFMPTQDRYAAARDACP</sequence>
<evidence type="ECO:0000313" key="2">
    <source>
        <dbReference type="Proteomes" id="UP000037179"/>
    </source>
</evidence>
<name>A0ABC9YZ18_9NOCA</name>
<dbReference type="EMBL" id="BBYQ01000086">
    <property type="protein sequence ID" value="GAP30572.1"/>
    <property type="molecule type" value="Genomic_DNA"/>
</dbReference>
<gene>
    <name evidence="1" type="ORF">NSK11_contig00086-0004</name>
</gene>
<dbReference type="Proteomes" id="UP000037179">
    <property type="component" value="Unassembled WGS sequence"/>
</dbReference>
<dbReference type="RefSeq" id="WP_145961784.1">
    <property type="nucleotide sequence ID" value="NZ_AP017900.1"/>
</dbReference>
<reference evidence="2" key="1">
    <citation type="submission" date="2015-07" db="EMBL/GenBank/DDBJ databases">
        <title>Nocardia seriolae U-1 whole genome shotgun sequence.</title>
        <authorList>
            <person name="Imajoh M."/>
            <person name="Fukumoto Y."/>
            <person name="Sukeda M."/>
            <person name="Yamane J."/>
            <person name="Yamasaki K."/>
            <person name="Shimizu M."/>
            <person name="Ohnishi K."/>
            <person name="Oshima S."/>
        </authorList>
    </citation>
    <scope>NUCLEOTIDE SEQUENCE [LARGE SCALE GENOMIC DNA]</scope>
    <source>
        <strain evidence="2">U-1</strain>
    </source>
</reference>